<proteinExistence type="predicted"/>
<gene>
    <name evidence="2" type="ORF">MMH89_04655</name>
</gene>
<dbReference type="RefSeq" id="WP_258568292.1">
    <property type="nucleotide sequence ID" value="NZ_CP092900.1"/>
</dbReference>
<dbReference type="Proteomes" id="UP001055955">
    <property type="component" value="Chromosome"/>
</dbReference>
<accession>A0ABY5DIT8</accession>
<evidence type="ECO:0000256" key="1">
    <source>
        <dbReference type="SAM" id="Phobius"/>
    </source>
</evidence>
<sequence>MLYEIVFLCISGYFIFALVRYKKSYPEMFSERAITKSMGTLLWLAIALLFLVLICIMLLRVM</sequence>
<feature type="transmembrane region" description="Helical" evidence="1">
    <location>
        <begin position="41"/>
        <end position="59"/>
    </location>
</feature>
<keyword evidence="1" id="KW-0472">Membrane</keyword>
<organism evidence="2 3">
    <name type="scientific">Candidatus Comchoanobacter bicostacola</name>
    <dbReference type="NCBI Taxonomy" id="2919598"/>
    <lineage>
        <taxon>Bacteria</taxon>
        <taxon>Pseudomonadati</taxon>
        <taxon>Pseudomonadota</taxon>
        <taxon>Gammaproteobacteria</taxon>
        <taxon>Candidatus Comchoanobacterales</taxon>
        <taxon>Candidatus Comchoanobacteraceae</taxon>
        <taxon>Candidatus Comchoanobacter</taxon>
    </lineage>
</organism>
<evidence type="ECO:0000313" key="3">
    <source>
        <dbReference type="Proteomes" id="UP001055955"/>
    </source>
</evidence>
<feature type="transmembrane region" description="Helical" evidence="1">
    <location>
        <begin position="5"/>
        <end position="21"/>
    </location>
</feature>
<reference evidence="2 3" key="1">
    <citation type="journal article" date="2022" name="Nat. Microbiol.">
        <title>The microbiome of a bacterivorous marine choanoflagellate contains a resource-demanding obligate bacterial associate.</title>
        <authorList>
            <person name="Needham D.M."/>
            <person name="Poirier C."/>
            <person name="Bachy C."/>
            <person name="George E.E."/>
            <person name="Wilken S."/>
            <person name="Yung C.C.M."/>
            <person name="Limardo A.J."/>
            <person name="Morando M."/>
            <person name="Sudek L."/>
            <person name="Malmstrom R.R."/>
            <person name="Keeling P.J."/>
            <person name="Santoro A.E."/>
            <person name="Worden A.Z."/>
        </authorList>
    </citation>
    <scope>NUCLEOTIDE SEQUENCE [LARGE SCALE GENOMIC DNA]</scope>
    <source>
        <strain evidence="2 3">Comchoano-1</strain>
    </source>
</reference>
<keyword evidence="3" id="KW-1185">Reference proteome</keyword>
<protein>
    <submittedName>
        <fullName evidence="2">Uncharacterized protein</fullName>
    </submittedName>
</protein>
<evidence type="ECO:0000313" key="2">
    <source>
        <dbReference type="EMBL" id="UTC24508.1"/>
    </source>
</evidence>
<keyword evidence="1" id="KW-0812">Transmembrane</keyword>
<keyword evidence="1" id="KW-1133">Transmembrane helix</keyword>
<name>A0ABY5DIT8_9GAMM</name>
<dbReference type="EMBL" id="CP092900">
    <property type="protein sequence ID" value="UTC24508.1"/>
    <property type="molecule type" value="Genomic_DNA"/>
</dbReference>